<evidence type="ECO:0000313" key="4">
    <source>
        <dbReference type="Proteomes" id="UP001150062"/>
    </source>
</evidence>
<organism evidence="3 4">
    <name type="scientific">Anaeramoeba flamelloides</name>
    <dbReference type="NCBI Taxonomy" id="1746091"/>
    <lineage>
        <taxon>Eukaryota</taxon>
        <taxon>Metamonada</taxon>
        <taxon>Anaeramoebidae</taxon>
        <taxon>Anaeramoeba</taxon>
    </lineage>
</organism>
<dbReference type="InterPro" id="IPR003613">
    <property type="entry name" value="Ubox_domain"/>
</dbReference>
<dbReference type="InterPro" id="IPR052085">
    <property type="entry name" value="WD-SAM-U-box"/>
</dbReference>
<dbReference type="PANTHER" id="PTHR46573:SF1">
    <property type="entry name" value="WD REPEAT, SAM AND U-BOX DOMAIN-CONTAINING PROTEIN 1"/>
    <property type="match status" value="1"/>
</dbReference>
<dbReference type="Pfam" id="PF04564">
    <property type="entry name" value="U-box"/>
    <property type="match status" value="1"/>
</dbReference>
<evidence type="ECO:0000259" key="2">
    <source>
        <dbReference type="PROSITE" id="PS51698"/>
    </source>
</evidence>
<protein>
    <submittedName>
        <fullName evidence="3">Wd repeat</fullName>
    </submittedName>
</protein>
<dbReference type="InterPro" id="IPR003903">
    <property type="entry name" value="UIM_dom"/>
</dbReference>
<dbReference type="SMART" id="SM00504">
    <property type="entry name" value="Ubox"/>
    <property type="match status" value="1"/>
</dbReference>
<reference evidence="3" key="1">
    <citation type="submission" date="2022-08" db="EMBL/GenBank/DDBJ databases">
        <title>Novel sulfate-reducing endosymbionts in the free-living metamonad Anaeramoeba.</title>
        <authorList>
            <person name="Jerlstrom-Hultqvist J."/>
            <person name="Cepicka I."/>
            <person name="Gallot-Lavallee L."/>
            <person name="Salas-Leiva D."/>
            <person name="Curtis B.A."/>
            <person name="Zahonova K."/>
            <person name="Pipaliya S."/>
            <person name="Dacks J."/>
            <person name="Roger A.J."/>
        </authorList>
    </citation>
    <scope>NUCLEOTIDE SEQUENCE</scope>
    <source>
        <strain evidence="3">Schooner1</strain>
    </source>
</reference>
<feature type="domain" description="U-box" evidence="2">
    <location>
        <begin position="42"/>
        <end position="121"/>
    </location>
</feature>
<feature type="compositionally biased region" description="Acidic residues" evidence="1">
    <location>
        <begin position="27"/>
        <end position="36"/>
    </location>
</feature>
<dbReference type="Pfam" id="PF02809">
    <property type="entry name" value="UIM"/>
    <property type="match status" value="2"/>
</dbReference>
<comment type="caution">
    <text evidence="3">The sequence shown here is derived from an EMBL/GenBank/DDBJ whole genome shotgun (WGS) entry which is preliminary data.</text>
</comment>
<feature type="compositionally biased region" description="Low complexity" evidence="1">
    <location>
        <begin position="204"/>
        <end position="218"/>
    </location>
</feature>
<feature type="compositionally biased region" description="Basic residues" evidence="1">
    <location>
        <begin position="1"/>
        <end position="14"/>
    </location>
</feature>
<dbReference type="PROSITE" id="PS51698">
    <property type="entry name" value="U_BOX"/>
    <property type="match status" value="1"/>
</dbReference>
<feature type="region of interest" description="Disordered" evidence="1">
    <location>
        <begin position="192"/>
        <end position="218"/>
    </location>
</feature>
<gene>
    <name evidence="3" type="ORF">M0813_20564</name>
</gene>
<dbReference type="PANTHER" id="PTHR46573">
    <property type="entry name" value="WD REPEAT, SAM AND U-BOX DOMAIN-CONTAINING PROTEIN 1"/>
    <property type="match status" value="1"/>
</dbReference>
<feature type="compositionally biased region" description="Polar residues" evidence="1">
    <location>
        <begin position="192"/>
        <end position="203"/>
    </location>
</feature>
<evidence type="ECO:0000256" key="1">
    <source>
        <dbReference type="SAM" id="MobiDB-lite"/>
    </source>
</evidence>
<dbReference type="Proteomes" id="UP001150062">
    <property type="component" value="Unassembled WGS sequence"/>
</dbReference>
<evidence type="ECO:0000313" key="3">
    <source>
        <dbReference type="EMBL" id="KAJ6245116.1"/>
    </source>
</evidence>
<dbReference type="SUPFAM" id="SSF57850">
    <property type="entry name" value="RING/U-box"/>
    <property type="match status" value="1"/>
</dbReference>
<name>A0ABQ8YKH9_9EUKA</name>
<feature type="region of interest" description="Disordered" evidence="1">
    <location>
        <begin position="1"/>
        <end position="36"/>
    </location>
</feature>
<keyword evidence="4" id="KW-1185">Reference proteome</keyword>
<dbReference type="InterPro" id="IPR013083">
    <property type="entry name" value="Znf_RING/FYVE/PHD"/>
</dbReference>
<dbReference type="EMBL" id="JAOAOG010000150">
    <property type="protein sequence ID" value="KAJ6245116.1"/>
    <property type="molecule type" value="Genomic_DNA"/>
</dbReference>
<dbReference type="CDD" id="cd16655">
    <property type="entry name" value="RING-Ubox_WDSUB1-like"/>
    <property type="match status" value="1"/>
</dbReference>
<dbReference type="PROSITE" id="PS50330">
    <property type="entry name" value="UIM"/>
    <property type="match status" value="1"/>
</dbReference>
<dbReference type="Gene3D" id="3.30.40.10">
    <property type="entry name" value="Zinc/RING finger domain, C3HC4 (zinc finger)"/>
    <property type="match status" value="1"/>
</dbReference>
<sequence length="263" mass="30986">MSYRRRRRKKKVIVKSKMEIESKSENESDTDTEDEIPEEVIKIPEELLGPISFSIFKDPVVASDGFTYERDSILDWFDRCKRKKIGPVSPMTNKPMKNKRLTNNRKMKKKCEEFKLNRKKFAEILKMEQNNNSYQENKTESFQIENSFQSEQTESIIDLTQINEQKSQINSQDKTTNLSFEEQMKLAIELSSSPVNTPTQSRINTNTNTNNDNQQNNRQLTEEEQLQLVLEMSLGNNNQNYQNTQTNEDQMFLEILERSKMEK</sequence>
<proteinExistence type="predicted"/>
<feature type="compositionally biased region" description="Basic and acidic residues" evidence="1">
    <location>
        <begin position="16"/>
        <end position="26"/>
    </location>
</feature>
<accession>A0ABQ8YKH9</accession>